<dbReference type="Gene3D" id="3.40.1440.10">
    <property type="entry name" value="GIY-YIG endonuclease"/>
    <property type="match status" value="1"/>
</dbReference>
<dbReference type="PANTHER" id="PTHR43527:SF2">
    <property type="entry name" value="4-DIPHOSPHOCYTIDYL-2-C-METHYL-D-ERYTHRITOL KINASE, CHLOROPLASTIC"/>
    <property type="match status" value="1"/>
</dbReference>
<comment type="caution">
    <text evidence="8">The sequence shown here is derived from an EMBL/GenBank/DDBJ whole genome shotgun (WGS) entry which is preliminary data.</text>
</comment>
<evidence type="ECO:0000256" key="1">
    <source>
        <dbReference type="ARBA" id="ARBA00017473"/>
    </source>
</evidence>
<feature type="active site" evidence="6">
    <location>
        <position position="147"/>
    </location>
</feature>
<evidence type="ECO:0000313" key="9">
    <source>
        <dbReference type="Proteomes" id="UP000823632"/>
    </source>
</evidence>
<sequence length="401" mass="45449">MPEQYGYLYILTNTYNTAFYIGVTSDLKRRIFEHKQKLIEGHTKKYSLNKLVYFEKYNFIVDAIKREKNLKNWKRKWKIELIKQCNPKMTDLTLWLCGNNMNNNIETKLVTDKDIKYEIPNYAIAGQARNDAVENKKMSIKIQCPAKINLTLKVTGKRPDGFHNIESIMQTISLFDYLTINAESAETFEIYLSGTSDEIPYDEKNIVYKAAKLFGEKSGISPQKVDIFIEKNIPVAAGLAGGSTDAAGTLFGLNKIFNEPLSKKELHELCASLGSDLNFCLEGGRQMTTGRGEILEPLLYKEFSLSLIKPLTLGISAKEAYTKFAQKEKNGRANFVNDLEWAILGDYPELQKIKKLYPDAIMSGSGSTYYIIGKEFSPLEGYMTKNNLTTIPYGVQTVTPE</sequence>
<dbReference type="GO" id="GO:0005524">
    <property type="term" value="F:ATP binding"/>
    <property type="evidence" value="ECO:0007669"/>
    <property type="project" value="UniProtKB-UniRule"/>
</dbReference>
<keyword evidence="4 6" id="KW-0418">Kinase</keyword>
<dbReference type="GO" id="GO:0019288">
    <property type="term" value="P:isopentenyl diphosphate biosynthetic process, methylerythritol 4-phosphate pathway"/>
    <property type="evidence" value="ECO:0007669"/>
    <property type="project" value="UniProtKB-UniRule"/>
</dbReference>
<keyword evidence="5 6" id="KW-0067">ATP-binding</keyword>
<dbReference type="SUPFAM" id="SSF82771">
    <property type="entry name" value="GIY-YIG endonuclease"/>
    <property type="match status" value="1"/>
</dbReference>
<accession>A0A9D9DS04</accession>
<dbReference type="SUPFAM" id="SSF54211">
    <property type="entry name" value="Ribosomal protein S5 domain 2-like"/>
    <property type="match status" value="1"/>
</dbReference>
<reference evidence="8" key="1">
    <citation type="submission" date="2020-10" db="EMBL/GenBank/DDBJ databases">
        <authorList>
            <person name="Gilroy R."/>
        </authorList>
    </citation>
    <scope>NUCLEOTIDE SEQUENCE</scope>
    <source>
        <strain evidence="8">10192</strain>
    </source>
</reference>
<evidence type="ECO:0000313" key="8">
    <source>
        <dbReference type="EMBL" id="MBO8430244.1"/>
    </source>
</evidence>
<keyword evidence="2 6" id="KW-0808">Transferase</keyword>
<dbReference type="InterPro" id="IPR014721">
    <property type="entry name" value="Ribsml_uS5_D2-typ_fold_subgr"/>
</dbReference>
<evidence type="ECO:0000259" key="7">
    <source>
        <dbReference type="PROSITE" id="PS50164"/>
    </source>
</evidence>
<dbReference type="Pfam" id="PF01541">
    <property type="entry name" value="GIY-YIG"/>
    <property type="match status" value="1"/>
</dbReference>
<comment type="pathway">
    <text evidence="6">Isoprenoid biosynthesis; isopentenyl diphosphate biosynthesis via DXP pathway; isopentenyl diphosphate from 1-deoxy-D-xylulose 5-phosphate: step 3/6.</text>
</comment>
<dbReference type="EC" id="2.7.1.148" evidence="6"/>
<evidence type="ECO:0000256" key="6">
    <source>
        <dbReference type="HAMAP-Rule" id="MF_00061"/>
    </source>
</evidence>
<keyword evidence="6" id="KW-0414">Isoprene biosynthesis</keyword>
<dbReference type="EMBL" id="JADIND010000053">
    <property type="protein sequence ID" value="MBO8430244.1"/>
    <property type="molecule type" value="Genomic_DNA"/>
</dbReference>
<dbReference type="AlphaFoldDB" id="A0A9D9DS04"/>
<dbReference type="InterPro" id="IPR020568">
    <property type="entry name" value="Ribosomal_Su5_D2-typ_SF"/>
</dbReference>
<dbReference type="GO" id="GO:0016114">
    <property type="term" value="P:terpenoid biosynthetic process"/>
    <property type="evidence" value="ECO:0007669"/>
    <property type="project" value="UniProtKB-UniRule"/>
</dbReference>
<comment type="similarity">
    <text evidence="6">Belongs to the GHMP kinase family. IspE subfamily.</text>
</comment>
<feature type="binding site" evidence="6">
    <location>
        <begin position="234"/>
        <end position="244"/>
    </location>
    <ligand>
        <name>ATP</name>
        <dbReference type="ChEBI" id="CHEBI:30616"/>
    </ligand>
</feature>
<dbReference type="NCBIfam" id="TIGR00154">
    <property type="entry name" value="ispE"/>
    <property type="match status" value="1"/>
</dbReference>
<protein>
    <recommendedName>
        <fullName evidence="1 6">4-diphosphocytidyl-2-C-methyl-D-erythritol kinase</fullName>
        <shortName evidence="6">CMK</shortName>
        <ecNumber evidence="6">2.7.1.148</ecNumber>
    </recommendedName>
    <alternativeName>
        <fullName evidence="6">4-(cytidine-5'-diphospho)-2-C-methyl-D-erythritol kinase</fullName>
    </alternativeName>
</protein>
<dbReference type="Pfam" id="PF00288">
    <property type="entry name" value="GHMP_kinases_N"/>
    <property type="match status" value="1"/>
</dbReference>
<feature type="active site" evidence="6">
    <location>
        <position position="276"/>
    </location>
</feature>
<dbReference type="InterPro" id="IPR006204">
    <property type="entry name" value="GHMP_kinase_N_dom"/>
</dbReference>
<dbReference type="InterPro" id="IPR036554">
    <property type="entry name" value="GHMP_kinase_C_sf"/>
</dbReference>
<dbReference type="HAMAP" id="MF_00061">
    <property type="entry name" value="IspE"/>
    <property type="match status" value="1"/>
</dbReference>
<gene>
    <name evidence="6 8" type="primary">ispE</name>
    <name evidence="8" type="ORF">IAC76_02545</name>
</gene>
<keyword evidence="3 6" id="KW-0547">Nucleotide-binding</keyword>
<comment type="catalytic activity">
    <reaction evidence="6">
        <text>4-CDP-2-C-methyl-D-erythritol + ATP = 4-CDP-2-C-methyl-D-erythritol 2-phosphate + ADP + H(+)</text>
        <dbReference type="Rhea" id="RHEA:18437"/>
        <dbReference type="ChEBI" id="CHEBI:15378"/>
        <dbReference type="ChEBI" id="CHEBI:30616"/>
        <dbReference type="ChEBI" id="CHEBI:57823"/>
        <dbReference type="ChEBI" id="CHEBI:57919"/>
        <dbReference type="ChEBI" id="CHEBI:456216"/>
        <dbReference type="EC" id="2.7.1.148"/>
    </reaction>
</comment>
<dbReference type="Proteomes" id="UP000823632">
    <property type="component" value="Unassembled WGS sequence"/>
</dbReference>
<dbReference type="InterPro" id="IPR035901">
    <property type="entry name" value="GIY-YIG_endonuc_sf"/>
</dbReference>
<evidence type="ECO:0000256" key="3">
    <source>
        <dbReference type="ARBA" id="ARBA00022741"/>
    </source>
</evidence>
<dbReference type="PROSITE" id="PS50164">
    <property type="entry name" value="GIY_YIG"/>
    <property type="match status" value="1"/>
</dbReference>
<feature type="domain" description="GIY-YIG" evidence="7">
    <location>
        <begin position="4"/>
        <end position="80"/>
    </location>
</feature>
<dbReference type="Gene3D" id="3.30.70.890">
    <property type="entry name" value="GHMP kinase, C-terminal domain"/>
    <property type="match status" value="1"/>
</dbReference>
<dbReference type="Gene3D" id="3.30.230.10">
    <property type="match status" value="1"/>
</dbReference>
<dbReference type="PANTHER" id="PTHR43527">
    <property type="entry name" value="4-DIPHOSPHOCYTIDYL-2-C-METHYL-D-ERYTHRITOL KINASE, CHLOROPLASTIC"/>
    <property type="match status" value="1"/>
</dbReference>
<comment type="function">
    <text evidence="6">Catalyzes the phosphorylation of the position 2 hydroxy group of 4-diphosphocytidyl-2C-methyl-D-erythritol.</text>
</comment>
<evidence type="ECO:0000256" key="5">
    <source>
        <dbReference type="ARBA" id="ARBA00022840"/>
    </source>
</evidence>
<dbReference type="CDD" id="cd10448">
    <property type="entry name" value="GIY-YIG_unchar_3"/>
    <property type="match status" value="1"/>
</dbReference>
<evidence type="ECO:0000256" key="2">
    <source>
        <dbReference type="ARBA" id="ARBA00022679"/>
    </source>
</evidence>
<name>A0A9D9DS04_9BACT</name>
<dbReference type="GO" id="GO:0050515">
    <property type="term" value="F:4-(cytidine 5'-diphospho)-2-C-methyl-D-erythritol kinase activity"/>
    <property type="evidence" value="ECO:0007669"/>
    <property type="project" value="UniProtKB-UniRule"/>
</dbReference>
<organism evidence="8 9">
    <name type="scientific">Candidatus Scatousia excrementipullorum</name>
    <dbReference type="NCBI Taxonomy" id="2840936"/>
    <lineage>
        <taxon>Bacteria</taxon>
        <taxon>Candidatus Scatousia</taxon>
    </lineage>
</organism>
<reference evidence="8" key="2">
    <citation type="journal article" date="2021" name="PeerJ">
        <title>Extensive microbial diversity within the chicken gut microbiome revealed by metagenomics and culture.</title>
        <authorList>
            <person name="Gilroy R."/>
            <person name="Ravi A."/>
            <person name="Getino M."/>
            <person name="Pursley I."/>
            <person name="Horton D.L."/>
            <person name="Alikhan N.F."/>
            <person name="Baker D."/>
            <person name="Gharbi K."/>
            <person name="Hall N."/>
            <person name="Watson M."/>
            <person name="Adriaenssens E.M."/>
            <person name="Foster-Nyarko E."/>
            <person name="Jarju S."/>
            <person name="Secka A."/>
            <person name="Antonio M."/>
            <person name="Oren A."/>
            <person name="Chaudhuri R.R."/>
            <person name="La Ragione R."/>
            <person name="Hildebrand F."/>
            <person name="Pallen M.J."/>
        </authorList>
    </citation>
    <scope>NUCLEOTIDE SEQUENCE</scope>
    <source>
        <strain evidence="8">10192</strain>
    </source>
</reference>
<dbReference type="InterPro" id="IPR004424">
    <property type="entry name" value="IspE"/>
</dbReference>
<dbReference type="InterPro" id="IPR000305">
    <property type="entry name" value="GIY-YIG_endonuc"/>
</dbReference>
<evidence type="ECO:0000256" key="4">
    <source>
        <dbReference type="ARBA" id="ARBA00022777"/>
    </source>
</evidence>
<proteinExistence type="inferred from homology"/>